<evidence type="ECO:0000313" key="2">
    <source>
        <dbReference type="Proteomes" id="UP001153678"/>
    </source>
</evidence>
<dbReference type="Proteomes" id="UP001153678">
    <property type="component" value="Unassembled WGS sequence"/>
</dbReference>
<keyword evidence="2" id="KW-1185">Reference proteome</keyword>
<gene>
    <name evidence="1" type="ORF">FWILDA_LOCUS13765</name>
</gene>
<accession>A0A9W4SZ27</accession>
<evidence type="ECO:0000313" key="1">
    <source>
        <dbReference type="EMBL" id="CAI2188807.1"/>
    </source>
</evidence>
<organism evidence="1 2">
    <name type="scientific">Funneliformis geosporum</name>
    <dbReference type="NCBI Taxonomy" id="1117311"/>
    <lineage>
        <taxon>Eukaryota</taxon>
        <taxon>Fungi</taxon>
        <taxon>Fungi incertae sedis</taxon>
        <taxon>Mucoromycota</taxon>
        <taxon>Glomeromycotina</taxon>
        <taxon>Glomeromycetes</taxon>
        <taxon>Glomerales</taxon>
        <taxon>Glomeraceae</taxon>
        <taxon>Funneliformis</taxon>
    </lineage>
</organism>
<dbReference type="EMBL" id="CAMKVN010005419">
    <property type="protein sequence ID" value="CAI2188807.1"/>
    <property type="molecule type" value="Genomic_DNA"/>
</dbReference>
<reference evidence="1" key="1">
    <citation type="submission" date="2022-08" db="EMBL/GenBank/DDBJ databases">
        <authorList>
            <person name="Kallberg Y."/>
            <person name="Tangrot J."/>
            <person name="Rosling A."/>
        </authorList>
    </citation>
    <scope>NUCLEOTIDE SEQUENCE</scope>
    <source>
        <strain evidence="1">Wild A</strain>
    </source>
</reference>
<proteinExistence type="predicted"/>
<dbReference type="AlphaFoldDB" id="A0A9W4SZ27"/>
<protein>
    <submittedName>
        <fullName evidence="1">11268_t:CDS:1</fullName>
    </submittedName>
</protein>
<comment type="caution">
    <text evidence="1">The sequence shown here is derived from an EMBL/GenBank/DDBJ whole genome shotgun (WGS) entry which is preliminary data.</text>
</comment>
<name>A0A9W4SZ27_9GLOM</name>
<sequence length="141" mass="16072">MYGKKAIFPKKPEEFPLNQNNLVDEQFASIEKNIKVDFKKIFKAKKPINLILTATKFQSTVKPMFQNLLGKEAKVTLNGLTGIADELQAIIFDEAIPLNKRYLDDEYKTEEEKFSDVINVVTRNANDKPIYFLCNPNAKGA</sequence>